<feature type="domain" description="Dihydrodipicolinate reductase N-terminal" evidence="3">
    <location>
        <begin position="5"/>
        <end position="103"/>
    </location>
</feature>
<dbReference type="InterPro" id="IPR000846">
    <property type="entry name" value="DapB_N"/>
</dbReference>
<dbReference type="InterPro" id="IPR036291">
    <property type="entry name" value="NAD(P)-bd_dom_sf"/>
</dbReference>
<evidence type="ECO:0000256" key="2">
    <source>
        <dbReference type="ARBA" id="ARBA00023002"/>
    </source>
</evidence>
<dbReference type="OrthoDB" id="9767616at2"/>
<gene>
    <name evidence="5" type="ORF">EF514_06770</name>
</gene>
<evidence type="ECO:0000256" key="1">
    <source>
        <dbReference type="ARBA" id="ARBA00022857"/>
    </source>
</evidence>
<dbReference type="SUPFAM" id="SSF51735">
    <property type="entry name" value="NAD(P)-binding Rossmann-fold domains"/>
    <property type="match status" value="1"/>
</dbReference>
<dbReference type="Pfam" id="PF19328">
    <property type="entry name" value="DAP_DH_C"/>
    <property type="match status" value="1"/>
</dbReference>
<dbReference type="EMBL" id="RLIH01000008">
    <property type="protein sequence ID" value="RVU54620.1"/>
    <property type="molecule type" value="Genomic_DNA"/>
</dbReference>
<keyword evidence="2" id="KW-0560">Oxidoreductase</keyword>
<dbReference type="RefSeq" id="WP_127724668.1">
    <property type="nucleotide sequence ID" value="NZ_RLIH01000008.1"/>
</dbReference>
<protein>
    <submittedName>
        <fullName evidence="5">Dihydrodipicolinate reductase</fullName>
    </submittedName>
</protein>
<dbReference type="Pfam" id="PF01113">
    <property type="entry name" value="DapB_N"/>
    <property type="match status" value="1"/>
</dbReference>
<evidence type="ECO:0000259" key="3">
    <source>
        <dbReference type="Pfam" id="PF01113"/>
    </source>
</evidence>
<dbReference type="GO" id="GO:0009089">
    <property type="term" value="P:lysine biosynthetic process via diaminopimelate"/>
    <property type="evidence" value="ECO:0007669"/>
    <property type="project" value="InterPro"/>
</dbReference>
<evidence type="ECO:0000313" key="5">
    <source>
        <dbReference type="EMBL" id="RVU54620.1"/>
    </source>
</evidence>
<evidence type="ECO:0000313" key="6">
    <source>
        <dbReference type="Proteomes" id="UP000288812"/>
    </source>
</evidence>
<dbReference type="AlphaFoldDB" id="A0A437S6J8"/>
<reference evidence="5 6" key="1">
    <citation type="submission" date="2018-11" db="EMBL/GenBank/DDBJ databases">
        <title>Genome sequencing and assembly of Anaerosphaera sp. nov., GS7-6-2.</title>
        <authorList>
            <person name="Rettenmaier R."/>
            <person name="Liebl W."/>
            <person name="Zverlov V."/>
        </authorList>
    </citation>
    <scope>NUCLEOTIDE SEQUENCE [LARGE SCALE GENOMIC DNA]</scope>
    <source>
        <strain evidence="5 6">GS7-6-2</strain>
    </source>
</reference>
<dbReference type="Gene3D" id="3.40.50.720">
    <property type="entry name" value="NAD(P)-binding Rossmann-like Domain"/>
    <property type="match status" value="1"/>
</dbReference>
<dbReference type="Proteomes" id="UP000288812">
    <property type="component" value="Unassembled WGS sequence"/>
</dbReference>
<name>A0A437S6J8_9FIRM</name>
<keyword evidence="6" id="KW-1185">Reference proteome</keyword>
<dbReference type="GO" id="GO:0008839">
    <property type="term" value="F:4-hydroxy-tetrahydrodipicolinate reductase"/>
    <property type="evidence" value="ECO:0007669"/>
    <property type="project" value="InterPro"/>
</dbReference>
<proteinExistence type="predicted"/>
<feature type="domain" description="2,4-diaminopentanoate dehydrogenase C-terminal" evidence="4">
    <location>
        <begin position="145"/>
        <end position="352"/>
    </location>
</feature>
<dbReference type="InterPro" id="IPR045760">
    <property type="entry name" value="DAP_DH_C"/>
</dbReference>
<keyword evidence="1" id="KW-0521">NADP</keyword>
<organism evidence="5 6">
    <name type="scientific">Anaerosphaera multitolerans</name>
    <dbReference type="NCBI Taxonomy" id="2487351"/>
    <lineage>
        <taxon>Bacteria</taxon>
        <taxon>Bacillati</taxon>
        <taxon>Bacillota</taxon>
        <taxon>Tissierellia</taxon>
        <taxon>Tissierellales</taxon>
        <taxon>Peptoniphilaceae</taxon>
        <taxon>Anaerosphaera</taxon>
    </lineage>
</organism>
<accession>A0A437S6J8</accession>
<dbReference type="CDD" id="cd24146">
    <property type="entry name" value="nat-AmDH_N_like"/>
    <property type="match status" value="1"/>
</dbReference>
<sequence>MERKIRVVQYGCGKMAKFLMRYVIEHGGEIVGAYDANPVVVGKDIGEIMEVDNCNVIIKDAKDFDSDLKILKPDVCIVATMSTIKDIYESFKICAENGVNAISTCEEALYPWNSSPKLTEELDKLAKENNCTLSGSGYPDMYWGTLIVTLAGSLHKISKINGSSSYNVEDYGIALAEGHGAGLTVEEFNKEVGLYNEYSYEEISKIIERGEYIPSYMWNQNGWLCEKLGLTIISQTQRCEPHIAPKDIYSSTLDMTIKKGDCLGMSAIVTTTTEEGITFETECIGKVYEEGEVDKNIWSFEGEPATSIVVSEPATVELTCATLVNSIPKLIDAEPGYITTNHMRNNDYMIKPMNEYVETK</sequence>
<comment type="caution">
    <text evidence="5">The sequence shown here is derived from an EMBL/GenBank/DDBJ whole genome shotgun (WGS) entry which is preliminary data.</text>
</comment>
<evidence type="ECO:0000259" key="4">
    <source>
        <dbReference type="Pfam" id="PF19328"/>
    </source>
</evidence>